<comment type="caution">
    <text evidence="1">The sequence shown here is derived from an EMBL/GenBank/DDBJ whole genome shotgun (WGS) entry which is preliminary data.</text>
</comment>
<dbReference type="EMBL" id="JACAGK010000004">
    <property type="protein sequence ID" value="MDM1047049.1"/>
    <property type="molecule type" value="Genomic_DNA"/>
</dbReference>
<gene>
    <name evidence="1" type="ORF">HX018_02155</name>
</gene>
<proteinExistence type="predicted"/>
<dbReference type="PROSITE" id="PS51257">
    <property type="entry name" value="PROKAR_LIPOPROTEIN"/>
    <property type="match status" value="1"/>
</dbReference>
<keyword evidence="2" id="KW-1185">Reference proteome</keyword>
<protein>
    <submittedName>
        <fullName evidence="1">Fimbrillin family protein</fullName>
    </submittedName>
</protein>
<name>A0ABT7NIM3_9SPHI</name>
<evidence type="ECO:0000313" key="2">
    <source>
        <dbReference type="Proteomes" id="UP001170954"/>
    </source>
</evidence>
<reference evidence="1" key="1">
    <citation type="submission" date="2020-06" db="EMBL/GenBank/DDBJ databases">
        <authorList>
            <person name="Dong N."/>
        </authorList>
    </citation>
    <scope>NUCLEOTIDE SEQUENCE</scope>
    <source>
        <strain evidence="1">R1692</strain>
    </source>
</reference>
<evidence type="ECO:0000313" key="1">
    <source>
        <dbReference type="EMBL" id="MDM1047049.1"/>
    </source>
</evidence>
<sequence length="556" mass="61057">MKTFGRIFSFVIIGAFLLLAYACKKDKQVQGGAALVNIKSVEVSYTEASSNNNSANAKSVLPGLSEQVKEVTFNQDYNLIVSLKPKTQELKAQGSTRGSSVINPMEQGVRYRVLVFNTDNSYVDQKEFIVGQEASTTGFELEPGTYRFVAYSFNNSTAIPEVAQSPLDGLSLSNIPTSSALLYMNREVTVQGGENLLGLVLKHRFSKITLTMEAASELGTISALKASITAEPTVNMALKDGALTHPNTPSPLMFNFPTLNLATVTSTSTLISNAETAQLELKILEIGLNGGPIRTNLANITDLVIRPGVQYQLRLSLQSTGISVGGKIWAKGNLAYVNGIYFNRSSPEETGFDYHATDYWNYASAENPVVPAMNVPWEYFEDLDSHFPKIPATFQDPCQLVAGGQWHMPKLADFAALGYFKVINSAGVEGAFDGVQPNGEKTGHAYIYFDGTDQSTGAAGQLRFYKTGRLHYFIVNNVSVLDHDHIFNEHDALYMAIDGTQGVKPANATWQVHMPMIVEEHTGGDKDMLYYRLNDPYFSRDDRVPIRCVRDLPATR</sequence>
<dbReference type="RefSeq" id="WP_149525079.1">
    <property type="nucleotide sequence ID" value="NZ_CP030848.1"/>
</dbReference>
<accession>A0ABT7NIM3</accession>
<dbReference type="Proteomes" id="UP001170954">
    <property type="component" value="Unassembled WGS sequence"/>
</dbReference>
<reference evidence="1" key="2">
    <citation type="journal article" date="2022" name="Sci. Total Environ.">
        <title>Prevalence, transmission, and molecular epidemiology of tet(X)-positive bacteria among humans, animals, and environmental niches in China: An epidemiological, and genomic-based study.</title>
        <authorList>
            <person name="Dong N."/>
            <person name="Zeng Y."/>
            <person name="Cai C."/>
            <person name="Sun C."/>
            <person name="Lu J."/>
            <person name="Liu C."/>
            <person name="Zhou H."/>
            <person name="Sun Q."/>
            <person name="Shu L."/>
            <person name="Wang H."/>
            <person name="Wang Y."/>
            <person name="Wang S."/>
            <person name="Wu C."/>
            <person name="Chan E.W."/>
            <person name="Chen G."/>
            <person name="Shen Z."/>
            <person name="Chen S."/>
            <person name="Zhang R."/>
        </authorList>
    </citation>
    <scope>NUCLEOTIDE SEQUENCE</scope>
    <source>
        <strain evidence="1">R1692</strain>
    </source>
</reference>
<organism evidence="1 2">
    <name type="scientific">Sphingobacterium hotanense</name>
    <dbReference type="NCBI Taxonomy" id="649196"/>
    <lineage>
        <taxon>Bacteria</taxon>
        <taxon>Pseudomonadati</taxon>
        <taxon>Bacteroidota</taxon>
        <taxon>Sphingobacteriia</taxon>
        <taxon>Sphingobacteriales</taxon>
        <taxon>Sphingobacteriaceae</taxon>
        <taxon>Sphingobacterium</taxon>
    </lineage>
</organism>